<dbReference type="SUPFAM" id="SSF52768">
    <property type="entry name" value="Arginase/deacetylase"/>
    <property type="match status" value="1"/>
</dbReference>
<dbReference type="eggNOG" id="COG0010">
    <property type="taxonomic scope" value="Bacteria"/>
</dbReference>
<dbReference type="STRING" id="1188252.A1QC_10965"/>
<dbReference type="Pfam" id="PF00491">
    <property type="entry name" value="Arginase"/>
    <property type="match status" value="1"/>
</dbReference>
<dbReference type="Gene3D" id="3.40.800.10">
    <property type="entry name" value="Ureohydrolase domain"/>
    <property type="match status" value="1"/>
</dbReference>
<gene>
    <name evidence="1" type="ORF">A1QC_10965</name>
</gene>
<dbReference type="GO" id="GO:0046872">
    <property type="term" value="F:metal ion binding"/>
    <property type="evidence" value="ECO:0007669"/>
    <property type="project" value="InterPro"/>
</dbReference>
<sequence>MEVLQGITHKGNVVGIDLCEVAPDYDSTKTTSILAAQVLLSLVGYVFHVRSLDNKTGEIPA</sequence>
<dbReference type="Proteomes" id="UP000094070">
    <property type="component" value="Unassembled WGS sequence"/>
</dbReference>
<dbReference type="EMBL" id="AJYK02000083">
    <property type="protein sequence ID" value="OEF23840.1"/>
    <property type="molecule type" value="Genomic_DNA"/>
</dbReference>
<accession>A0A1E5E0B5</accession>
<evidence type="ECO:0000313" key="2">
    <source>
        <dbReference type="Proteomes" id="UP000094070"/>
    </source>
</evidence>
<keyword evidence="2" id="KW-1185">Reference proteome</keyword>
<dbReference type="InterPro" id="IPR006035">
    <property type="entry name" value="Ureohydrolase"/>
</dbReference>
<comment type="caution">
    <text evidence="1">The sequence shown here is derived from an EMBL/GenBank/DDBJ whole genome shotgun (WGS) entry which is preliminary data.</text>
</comment>
<protein>
    <recommendedName>
        <fullName evidence="3">Agmatinase</fullName>
    </recommendedName>
</protein>
<dbReference type="InterPro" id="IPR023696">
    <property type="entry name" value="Ureohydrolase_dom_sf"/>
</dbReference>
<reference evidence="1 2" key="1">
    <citation type="journal article" date="2012" name="Science">
        <title>Ecological populations of bacteria act as socially cohesive units of antibiotic production and resistance.</title>
        <authorList>
            <person name="Cordero O.X."/>
            <person name="Wildschutte H."/>
            <person name="Kirkup B."/>
            <person name="Proehl S."/>
            <person name="Ngo L."/>
            <person name="Hussain F."/>
            <person name="Le Roux F."/>
            <person name="Mincer T."/>
            <person name="Polz M.F."/>
        </authorList>
    </citation>
    <scope>NUCLEOTIDE SEQUENCE [LARGE SCALE GENOMIC DNA]</scope>
    <source>
        <strain evidence="1 2">1S-45</strain>
    </source>
</reference>
<evidence type="ECO:0008006" key="3">
    <source>
        <dbReference type="Google" id="ProtNLM"/>
    </source>
</evidence>
<organism evidence="1 2">
    <name type="scientific">Vibrio rumoiensis 1S-45</name>
    <dbReference type="NCBI Taxonomy" id="1188252"/>
    <lineage>
        <taxon>Bacteria</taxon>
        <taxon>Pseudomonadati</taxon>
        <taxon>Pseudomonadota</taxon>
        <taxon>Gammaproteobacteria</taxon>
        <taxon>Vibrionales</taxon>
        <taxon>Vibrionaceae</taxon>
        <taxon>Vibrio</taxon>
    </lineage>
</organism>
<name>A0A1E5E0B5_9VIBR</name>
<proteinExistence type="predicted"/>
<evidence type="ECO:0000313" key="1">
    <source>
        <dbReference type="EMBL" id="OEF23840.1"/>
    </source>
</evidence>
<dbReference type="AlphaFoldDB" id="A0A1E5E0B5"/>
<dbReference type="GO" id="GO:0016813">
    <property type="term" value="F:hydrolase activity, acting on carbon-nitrogen (but not peptide) bonds, in linear amidines"/>
    <property type="evidence" value="ECO:0007669"/>
    <property type="project" value="UniProtKB-ARBA"/>
</dbReference>